<evidence type="ECO:0000259" key="1">
    <source>
        <dbReference type="Pfam" id="PF07179"/>
    </source>
</evidence>
<dbReference type="InterPro" id="IPR009839">
    <property type="entry name" value="SseB_N"/>
</dbReference>
<dbReference type="Pfam" id="PF14581">
    <property type="entry name" value="SseB_C"/>
    <property type="match status" value="1"/>
</dbReference>
<feature type="domain" description="SseB protein N-terminal" evidence="1">
    <location>
        <begin position="18"/>
        <end position="136"/>
    </location>
</feature>
<organism evidence="3">
    <name type="scientific">Nakamurella sp. A5-74</name>
    <dbReference type="NCBI Taxonomy" id="3158264"/>
    <lineage>
        <taxon>Bacteria</taxon>
        <taxon>Bacillati</taxon>
        <taxon>Actinomycetota</taxon>
        <taxon>Actinomycetes</taxon>
        <taxon>Nakamurellales</taxon>
        <taxon>Nakamurellaceae</taxon>
        <taxon>Nakamurella</taxon>
    </lineage>
</organism>
<reference evidence="3" key="1">
    <citation type="submission" date="2024-05" db="EMBL/GenBank/DDBJ databases">
        <authorList>
            <person name="Cai S.Y."/>
            <person name="Jin L.M."/>
            <person name="Li H.R."/>
        </authorList>
    </citation>
    <scope>NUCLEOTIDE SEQUENCE</scope>
    <source>
        <strain evidence="3">A5-74</strain>
    </source>
</reference>
<accession>A0AAU8DQ67</accession>
<dbReference type="InterPro" id="IPR027945">
    <property type="entry name" value="SseB_C"/>
</dbReference>
<dbReference type="AlphaFoldDB" id="A0AAU8DQ67"/>
<dbReference type="EMBL" id="CP159218">
    <property type="protein sequence ID" value="XCG63923.1"/>
    <property type="molecule type" value="Genomic_DNA"/>
</dbReference>
<feature type="domain" description="SseB protein C-terminal" evidence="2">
    <location>
        <begin position="156"/>
        <end position="252"/>
    </location>
</feature>
<gene>
    <name evidence="3" type="ORF">ABLG96_00810</name>
</gene>
<sequence>MDATSAGSTQEWAQTPTEQLLVRAAGTNDPQDGARFADALMDAELSVPGWKSPEGGFTPMTVRSTTPNGTPASEAVAFTHPDRMTKALRTLAPDTTDLVVLTVPGRELFARVVPTGMTLLINLHNEYGKQFLPAEMSDRLAGREPGERHRVTGAATSVKVGEPAVVPPGLIDRLTAYFDAIGGVTRAHLGWIEYPDGLQAYLLGVVGTASRERVIGGMDAAAGDLGTRVMDVAVVAEGQTTIVDAVPPFYRR</sequence>
<evidence type="ECO:0000259" key="2">
    <source>
        <dbReference type="Pfam" id="PF14581"/>
    </source>
</evidence>
<dbReference type="Pfam" id="PF07179">
    <property type="entry name" value="SseB"/>
    <property type="match status" value="1"/>
</dbReference>
<dbReference type="RefSeq" id="WP_353649538.1">
    <property type="nucleotide sequence ID" value="NZ_CP159218.1"/>
</dbReference>
<name>A0AAU8DQ67_9ACTN</name>
<proteinExistence type="predicted"/>
<protein>
    <submittedName>
        <fullName evidence="3">Enhanced serine sensitivity protein SseB C-terminal domain-containing protein</fullName>
    </submittedName>
</protein>
<evidence type="ECO:0000313" key="3">
    <source>
        <dbReference type="EMBL" id="XCG63923.1"/>
    </source>
</evidence>